<proteinExistence type="predicted"/>
<feature type="transmembrane region" description="Helical" evidence="1">
    <location>
        <begin position="356"/>
        <end position="374"/>
    </location>
</feature>
<name>A0ABD3UJG3_9LAMI</name>
<evidence type="ECO:0000313" key="3">
    <source>
        <dbReference type="Proteomes" id="UP001634393"/>
    </source>
</evidence>
<reference evidence="2 3" key="1">
    <citation type="submission" date="2024-12" db="EMBL/GenBank/DDBJ databases">
        <title>The unique morphological basis and parallel evolutionary history of personate flowers in Penstemon.</title>
        <authorList>
            <person name="Depatie T.H."/>
            <person name="Wessinger C.A."/>
        </authorList>
    </citation>
    <scope>NUCLEOTIDE SEQUENCE [LARGE SCALE GENOMIC DNA]</scope>
    <source>
        <strain evidence="2">WTNN_2</strain>
        <tissue evidence="2">Leaf</tissue>
    </source>
</reference>
<feature type="transmembrane region" description="Helical" evidence="1">
    <location>
        <begin position="469"/>
        <end position="485"/>
    </location>
</feature>
<dbReference type="AlphaFoldDB" id="A0ABD3UJG3"/>
<evidence type="ECO:0000313" key="2">
    <source>
        <dbReference type="EMBL" id="KAL3849669.1"/>
    </source>
</evidence>
<keyword evidence="1" id="KW-1133">Transmembrane helix</keyword>
<sequence>MGSNQENISPINPRGGAAASAAVKEGCRIVATTFLSLLLPLSFLLLARLSTSRYFLSVTNNNTTNNFYFFLTFIFLYSKTTLILSIIISLISIAATVHNLTGGKSGFIKITQRRRLYGSWFLLFAIQFCLSLGIHGTVEDAEINSYTEGKLVFPRRVALVLGLHEITVYWWRSVVKPVVDETVFGFSRSDFEWVEKVVLAVGFGNLWWRRLRDEAEALVVLPWVMEEIGVEDVLGWWLYYLTVVVGVVKVVKGFVWFVKWIFRCPPIGKGDELYNTIQFETNVNKNRVAGAAIIDAVRAPFQIITTTLLSLLLPLSFLLLARLSTAHYLLSVSDNYPTPNPPSFATSLFLFTKKPTILHVLVALISVSSLIHGLNGKITFLDQIPNPLPRRRLYIAWILLCVFQVCVGLGIEGSIAAGIDGSGFGAETSLFSRMVFFFGLHETMLFWGRAVVKPVVDDTIFGFQVGEGWAAKVAVGVSFGGLWWWRLREEVEALVVVPEVKRELMMGIGAADFLGWWLYYLTVTIGMVRVVKGLIFMVMIVTRRRVVVEIRMNIDQIRVNLIFYSRPNFFTQMAQLISQFD</sequence>
<evidence type="ECO:0008006" key="4">
    <source>
        <dbReference type="Google" id="ProtNLM"/>
    </source>
</evidence>
<protein>
    <recommendedName>
        <fullName evidence="4">Transmembrane protein</fullName>
    </recommendedName>
</protein>
<evidence type="ECO:0000256" key="1">
    <source>
        <dbReference type="SAM" id="Phobius"/>
    </source>
</evidence>
<feature type="transmembrane region" description="Helical" evidence="1">
    <location>
        <begin position="67"/>
        <end position="95"/>
    </location>
</feature>
<dbReference type="EMBL" id="JBJXBP010000001">
    <property type="protein sequence ID" value="KAL3849669.1"/>
    <property type="molecule type" value="Genomic_DNA"/>
</dbReference>
<dbReference type="PANTHER" id="PTHR37172">
    <property type="entry name" value="TRANSMEMBRANE PROTEIN"/>
    <property type="match status" value="1"/>
</dbReference>
<organism evidence="2 3">
    <name type="scientific">Penstemon smallii</name>
    <dbReference type="NCBI Taxonomy" id="265156"/>
    <lineage>
        <taxon>Eukaryota</taxon>
        <taxon>Viridiplantae</taxon>
        <taxon>Streptophyta</taxon>
        <taxon>Embryophyta</taxon>
        <taxon>Tracheophyta</taxon>
        <taxon>Spermatophyta</taxon>
        <taxon>Magnoliopsida</taxon>
        <taxon>eudicotyledons</taxon>
        <taxon>Gunneridae</taxon>
        <taxon>Pentapetalae</taxon>
        <taxon>asterids</taxon>
        <taxon>lamiids</taxon>
        <taxon>Lamiales</taxon>
        <taxon>Plantaginaceae</taxon>
        <taxon>Cheloneae</taxon>
        <taxon>Penstemon</taxon>
    </lineage>
</organism>
<dbReference type="Proteomes" id="UP001634393">
    <property type="component" value="Unassembled WGS sequence"/>
</dbReference>
<feature type="transmembrane region" description="Helical" evidence="1">
    <location>
        <begin position="29"/>
        <end position="47"/>
    </location>
</feature>
<feature type="transmembrane region" description="Helical" evidence="1">
    <location>
        <begin position="430"/>
        <end position="448"/>
    </location>
</feature>
<feature type="transmembrane region" description="Helical" evidence="1">
    <location>
        <begin position="394"/>
        <end position="418"/>
    </location>
</feature>
<feature type="transmembrane region" description="Helical" evidence="1">
    <location>
        <begin position="116"/>
        <end position="138"/>
    </location>
</feature>
<dbReference type="PANTHER" id="PTHR37172:SF3">
    <property type="entry name" value="TRANSMEMBRANE PROTEIN"/>
    <property type="match status" value="1"/>
</dbReference>
<gene>
    <name evidence="2" type="ORF">ACJIZ3_011551</name>
</gene>
<accession>A0ABD3UJG3</accession>
<keyword evidence="1" id="KW-0812">Transmembrane</keyword>
<feature type="transmembrane region" description="Helical" evidence="1">
    <location>
        <begin position="308"/>
        <end position="330"/>
    </location>
</feature>
<feature type="transmembrane region" description="Helical" evidence="1">
    <location>
        <begin position="237"/>
        <end position="258"/>
    </location>
</feature>
<keyword evidence="3" id="KW-1185">Reference proteome</keyword>
<comment type="caution">
    <text evidence="2">The sequence shown here is derived from an EMBL/GenBank/DDBJ whole genome shotgun (WGS) entry which is preliminary data.</text>
</comment>
<feature type="transmembrane region" description="Helical" evidence="1">
    <location>
        <begin position="517"/>
        <end position="542"/>
    </location>
</feature>
<keyword evidence="1" id="KW-0472">Membrane</keyword>